<dbReference type="RefSeq" id="YP_010359364.1">
    <property type="nucleotide sequence ID" value="NC_062772.1"/>
</dbReference>
<proteinExistence type="predicted"/>
<evidence type="ECO:0000313" key="2">
    <source>
        <dbReference type="Proteomes" id="UP000827562"/>
    </source>
</evidence>
<dbReference type="EMBL" id="MZ130482">
    <property type="protein sequence ID" value="QWM89792.1"/>
    <property type="molecule type" value="Genomic_DNA"/>
</dbReference>
<gene>
    <name evidence="1" type="primary">gp_16562</name>
</gene>
<dbReference type="InterPro" id="IPR055823">
    <property type="entry name" value="DUF7399"/>
</dbReference>
<protein>
    <submittedName>
        <fullName evidence="1">Capsid protein</fullName>
    </submittedName>
</protein>
<sequence length="149" mass="16980">MNVAYKVIKPFGCAKIGDIFNFDSDDKEFVMEDTKTTKKGTNSRFMSINEEYVDTLVKGGNLEPYGSEVTEQEEETLPTIAELKLIALEAFINDCKTKYESNLDKVRKDFEEGKIQPCLKLESETVNQNLLKLINAIQQILDVDKKDNE</sequence>
<dbReference type="Proteomes" id="UP000827562">
    <property type="component" value="Segment"/>
</dbReference>
<dbReference type="GeneID" id="75692094"/>
<organism evidence="1 2">
    <name type="scientific">uncultured phage cr77_1</name>
    <dbReference type="NCBI Taxonomy" id="2986410"/>
    <lineage>
        <taxon>Viruses</taxon>
        <taxon>Duplodnaviria</taxon>
        <taxon>Heunggongvirae</taxon>
        <taxon>Uroviricota</taxon>
        <taxon>Caudoviricetes</taxon>
        <taxon>Crassvirales</taxon>
        <taxon>Suoliviridae</taxon>
        <taxon>Boorivirinae</taxon>
        <taxon>Canhaevirus</taxon>
        <taxon>Canhaevirus faecalis</taxon>
    </lineage>
</organism>
<name>A0AAE7RVW0_9CAUD</name>
<reference evidence="1 2" key="1">
    <citation type="submission" date="2021-04" db="EMBL/GenBank/DDBJ databases">
        <authorList>
            <person name="Shkoporov A.N."/>
            <person name="Stockdale S.R."/>
            <person name="Guerin E."/>
            <person name="Ross R.P."/>
            <person name="Hill C."/>
        </authorList>
    </citation>
    <scope>NUCLEOTIDE SEQUENCE [LARGE SCALE GENOMIC DNA]</scope>
    <source>
        <strain evidence="2">cr77_1</strain>
    </source>
</reference>
<accession>A0AAE7RVW0</accession>
<evidence type="ECO:0000313" key="1">
    <source>
        <dbReference type="EMBL" id="QWM89792.1"/>
    </source>
</evidence>
<dbReference type="KEGG" id="vg:75692094"/>
<keyword evidence="2" id="KW-1185">Reference proteome</keyword>
<dbReference type="Pfam" id="PF24132">
    <property type="entry name" value="DUF7399"/>
    <property type="match status" value="1"/>
</dbReference>